<sequence>MDNIILKTHQQIQYIVPLPLEQILQRFLKKIQEHSLKQLPQYEQKRPEIELDKVQIINNAQMMKLLYPSCASEAVDESKGLITNIQIICPQDISQMDDIILIYSKNEKDLSKYIGAGRLSRKAEVYVIRSIISRLDRCDIHVKNY</sequence>
<name>A0A5J4W1W5_9EUKA</name>
<dbReference type="AlphaFoldDB" id="A0A5J4W1W5"/>
<protein>
    <submittedName>
        <fullName evidence="1">Uncharacterized protein</fullName>
    </submittedName>
</protein>
<proteinExistence type="predicted"/>
<organism evidence="1 2">
    <name type="scientific">Streblomastix strix</name>
    <dbReference type="NCBI Taxonomy" id="222440"/>
    <lineage>
        <taxon>Eukaryota</taxon>
        <taxon>Metamonada</taxon>
        <taxon>Preaxostyla</taxon>
        <taxon>Oxymonadida</taxon>
        <taxon>Streblomastigidae</taxon>
        <taxon>Streblomastix</taxon>
    </lineage>
</organism>
<evidence type="ECO:0000313" key="2">
    <source>
        <dbReference type="Proteomes" id="UP000324800"/>
    </source>
</evidence>
<gene>
    <name evidence="1" type="ORF">EZS28_015675</name>
</gene>
<accession>A0A5J4W1W5</accession>
<dbReference type="Proteomes" id="UP000324800">
    <property type="component" value="Unassembled WGS sequence"/>
</dbReference>
<comment type="caution">
    <text evidence="1">The sequence shown here is derived from an EMBL/GenBank/DDBJ whole genome shotgun (WGS) entry which is preliminary data.</text>
</comment>
<dbReference type="EMBL" id="SNRW01003846">
    <property type="protein sequence ID" value="KAA6388798.1"/>
    <property type="molecule type" value="Genomic_DNA"/>
</dbReference>
<reference evidence="1 2" key="1">
    <citation type="submission" date="2019-03" db="EMBL/GenBank/DDBJ databases">
        <title>Single cell metagenomics reveals metabolic interactions within the superorganism composed of flagellate Streblomastix strix and complex community of Bacteroidetes bacteria on its surface.</title>
        <authorList>
            <person name="Treitli S.C."/>
            <person name="Kolisko M."/>
            <person name="Husnik F."/>
            <person name="Keeling P."/>
            <person name="Hampl V."/>
        </authorList>
    </citation>
    <scope>NUCLEOTIDE SEQUENCE [LARGE SCALE GENOMIC DNA]</scope>
    <source>
        <strain evidence="1">ST1C</strain>
    </source>
</reference>
<evidence type="ECO:0000313" key="1">
    <source>
        <dbReference type="EMBL" id="KAA6388798.1"/>
    </source>
</evidence>